<feature type="domain" description="Histidine kinase" evidence="7">
    <location>
        <begin position="202"/>
        <end position="338"/>
    </location>
</feature>
<dbReference type="SMART" id="SM00388">
    <property type="entry name" value="HisKA"/>
    <property type="match status" value="1"/>
</dbReference>
<dbReference type="Gene3D" id="3.30.565.10">
    <property type="entry name" value="Histidine kinase-like ATPase, C-terminal domain"/>
    <property type="match status" value="2"/>
</dbReference>
<dbReference type="InterPro" id="IPR036890">
    <property type="entry name" value="HATPase_C_sf"/>
</dbReference>
<evidence type="ECO:0000256" key="1">
    <source>
        <dbReference type="ARBA" id="ARBA00000085"/>
    </source>
</evidence>
<dbReference type="CDD" id="cd00082">
    <property type="entry name" value="HisKA"/>
    <property type="match status" value="1"/>
</dbReference>
<gene>
    <name evidence="8" type="ORF">IM787_11040</name>
</gene>
<protein>
    <recommendedName>
        <fullName evidence="2">histidine kinase</fullName>
        <ecNumber evidence="2">2.7.13.3</ecNumber>
    </recommendedName>
</protein>
<keyword evidence="6" id="KW-0175">Coiled coil</keyword>
<evidence type="ECO:0000256" key="6">
    <source>
        <dbReference type="SAM" id="Coils"/>
    </source>
</evidence>
<keyword evidence="4 8" id="KW-0418">Kinase</keyword>
<keyword evidence="9" id="KW-1185">Reference proteome</keyword>
<dbReference type="GO" id="GO:0016301">
    <property type="term" value="F:kinase activity"/>
    <property type="evidence" value="ECO:0007669"/>
    <property type="project" value="UniProtKB-KW"/>
</dbReference>
<dbReference type="SUPFAM" id="SSF47384">
    <property type="entry name" value="Homodimeric domain of signal transducing histidine kinase"/>
    <property type="match status" value="1"/>
</dbReference>
<accession>A0ABR9S4Y8</accession>
<dbReference type="PROSITE" id="PS50109">
    <property type="entry name" value="HIS_KIN"/>
    <property type="match status" value="1"/>
</dbReference>
<dbReference type="Pfam" id="PF13581">
    <property type="entry name" value="HATPase_c_2"/>
    <property type="match status" value="1"/>
</dbReference>
<dbReference type="InterPro" id="IPR003594">
    <property type="entry name" value="HATPase_dom"/>
</dbReference>
<comment type="caution">
    <text evidence="8">The sequence shown here is derived from an EMBL/GenBank/DDBJ whole genome shotgun (WGS) entry which is preliminary data.</text>
</comment>
<evidence type="ECO:0000256" key="5">
    <source>
        <dbReference type="ARBA" id="ARBA00023012"/>
    </source>
</evidence>
<dbReference type="InterPro" id="IPR003661">
    <property type="entry name" value="HisK_dim/P_dom"/>
</dbReference>
<keyword evidence="5" id="KW-0902">Two-component regulatory system</keyword>
<dbReference type="PANTHER" id="PTHR43711">
    <property type="entry name" value="TWO-COMPONENT HISTIDINE KINASE"/>
    <property type="match status" value="1"/>
</dbReference>
<dbReference type="PANTHER" id="PTHR43711:SF1">
    <property type="entry name" value="HISTIDINE KINASE 1"/>
    <property type="match status" value="1"/>
</dbReference>
<evidence type="ECO:0000313" key="8">
    <source>
        <dbReference type="EMBL" id="MBE7368102.1"/>
    </source>
</evidence>
<reference evidence="8 9" key="1">
    <citation type="submission" date="2020-10" db="EMBL/GenBank/DDBJ databases">
        <title>Ramlibacter sp. HM2 16S ribosomal RNA gene Genome sequencing and assembly.</title>
        <authorList>
            <person name="Kang M."/>
        </authorList>
    </citation>
    <scope>NUCLEOTIDE SEQUENCE [LARGE SCALE GENOMIC DNA]</scope>
    <source>
        <strain evidence="8 9">HM2</strain>
    </source>
</reference>
<dbReference type="Gene3D" id="1.10.287.130">
    <property type="match status" value="1"/>
</dbReference>
<proteinExistence type="predicted"/>
<dbReference type="EC" id="2.7.13.3" evidence="2"/>
<evidence type="ECO:0000256" key="2">
    <source>
        <dbReference type="ARBA" id="ARBA00012438"/>
    </source>
</evidence>
<dbReference type="EMBL" id="JADDIV010000003">
    <property type="protein sequence ID" value="MBE7368102.1"/>
    <property type="molecule type" value="Genomic_DNA"/>
</dbReference>
<evidence type="ECO:0000313" key="9">
    <source>
        <dbReference type="Proteomes" id="UP000806285"/>
    </source>
</evidence>
<dbReference type="InterPro" id="IPR050736">
    <property type="entry name" value="Sensor_HK_Regulatory"/>
</dbReference>
<feature type="coiled-coil region" evidence="6">
    <location>
        <begin position="162"/>
        <end position="192"/>
    </location>
</feature>
<dbReference type="InterPro" id="IPR005467">
    <property type="entry name" value="His_kinase_dom"/>
</dbReference>
<sequence>MRHAISKIPVTAQNLVEIRDLCRTVGTLFGLDKMDGTRFITAVSEIARNVVQHAREGSVAFLLEEDGAHGEPQYVVAEIADGGPGIADVQGALAGRTARGSPGKGLASSKRLADRFGIVPAPGGGTLVSIAMARSRGAAPLRGPEIAALVARLVQRQPRSPLEEVEQQNREMVQALQALQALRERQVELEQADLRKNQFVATLAHELRNPLSTLQMQLYILRHKPALQNPELVSHLAVIARQAQQLNQLVNDLMDVSRVSQGKVELHKQPTDVNELVSQALEMTGAAIKAKEHRVDLILHPEPLWVDVDSTRLKQVFSNVLHNAARYSSEQGLIAIRVGRPNRRPWWR</sequence>
<organism evidence="8 9">
    <name type="scientific">Ramlibacter pallidus</name>
    <dbReference type="NCBI Taxonomy" id="2780087"/>
    <lineage>
        <taxon>Bacteria</taxon>
        <taxon>Pseudomonadati</taxon>
        <taxon>Pseudomonadota</taxon>
        <taxon>Betaproteobacteria</taxon>
        <taxon>Burkholderiales</taxon>
        <taxon>Comamonadaceae</taxon>
        <taxon>Ramlibacter</taxon>
    </lineage>
</organism>
<dbReference type="Pfam" id="PF00512">
    <property type="entry name" value="HisKA"/>
    <property type="match status" value="1"/>
</dbReference>
<evidence type="ECO:0000259" key="7">
    <source>
        <dbReference type="PROSITE" id="PS50109"/>
    </source>
</evidence>
<comment type="catalytic activity">
    <reaction evidence="1">
        <text>ATP + protein L-histidine = ADP + protein N-phospho-L-histidine.</text>
        <dbReference type="EC" id="2.7.13.3"/>
    </reaction>
</comment>
<dbReference type="InterPro" id="IPR036097">
    <property type="entry name" value="HisK_dim/P_sf"/>
</dbReference>
<evidence type="ECO:0000256" key="3">
    <source>
        <dbReference type="ARBA" id="ARBA00022679"/>
    </source>
</evidence>
<keyword evidence="3" id="KW-0808">Transferase</keyword>
<dbReference type="Proteomes" id="UP000806285">
    <property type="component" value="Unassembled WGS sequence"/>
</dbReference>
<dbReference type="SUPFAM" id="SSF55874">
    <property type="entry name" value="ATPase domain of HSP90 chaperone/DNA topoisomerase II/histidine kinase"/>
    <property type="match status" value="2"/>
</dbReference>
<name>A0ABR9S4Y8_9BURK</name>
<dbReference type="RefSeq" id="WP_193676716.1">
    <property type="nucleotide sequence ID" value="NZ_JADDIV010000003.1"/>
</dbReference>
<evidence type="ECO:0000256" key="4">
    <source>
        <dbReference type="ARBA" id="ARBA00022777"/>
    </source>
</evidence>